<dbReference type="GO" id="GO:0003676">
    <property type="term" value="F:nucleic acid binding"/>
    <property type="evidence" value="ECO:0007669"/>
    <property type="project" value="InterPro"/>
</dbReference>
<evidence type="ECO:0000313" key="3">
    <source>
        <dbReference type="EMBL" id="ETW99204.1"/>
    </source>
</evidence>
<dbReference type="InterPro" id="IPR036875">
    <property type="entry name" value="Znf_CCHC_sf"/>
</dbReference>
<dbReference type="AlphaFoldDB" id="W4LMS4"/>
<sequence>MAQPLDIPLPELTTDDFKRGWTRFELVAKAKEWDEAKQLTVLPTLLRGKLLDRFVDFDEETKGDLAKLKTALEKAVGRADDPLAAAKAFVSRDQHPNERAEDFAIALKKLFKEAYPSEVVTSSVLLQRFMTGLRPAVSQQLLLRGTPKELSEAIEGATAVEYALSFDKGQTSNALQPTVHALHQPCSAPEKGTSEPKHQLDVLQNSLDEMTKRMEALETALKARNSGSRNSSASVESGHSEVRTGNNSRRVSRRTVTCYFCGENGHIQRNCPALNFSRPARMAGSWPGRS</sequence>
<dbReference type="SMART" id="SM00343">
    <property type="entry name" value="ZnF_C2HC"/>
    <property type="match status" value="1"/>
</dbReference>
<dbReference type="Pfam" id="PF00098">
    <property type="entry name" value="zf-CCHC"/>
    <property type="match status" value="1"/>
</dbReference>
<evidence type="ECO:0000313" key="4">
    <source>
        <dbReference type="Proteomes" id="UP000019140"/>
    </source>
</evidence>
<protein>
    <recommendedName>
        <fullName evidence="2">CCHC-type domain-containing protein</fullName>
    </recommendedName>
</protein>
<dbReference type="PANTHER" id="PTHR33223">
    <property type="entry name" value="CCHC-TYPE DOMAIN-CONTAINING PROTEIN"/>
    <property type="match status" value="1"/>
</dbReference>
<gene>
    <name evidence="3" type="ORF">ETSY2_41360</name>
</gene>
<name>W4LMS4_9BACT</name>
<comment type="caution">
    <text evidence="3">The sequence shown here is derived from an EMBL/GenBank/DDBJ whole genome shotgun (WGS) entry which is preliminary data.</text>
</comment>
<keyword evidence="4" id="KW-1185">Reference proteome</keyword>
<dbReference type="GO" id="GO:0008270">
    <property type="term" value="F:zinc ion binding"/>
    <property type="evidence" value="ECO:0007669"/>
    <property type="project" value="InterPro"/>
</dbReference>
<dbReference type="PROSITE" id="PS50158">
    <property type="entry name" value="ZF_CCHC"/>
    <property type="match status" value="1"/>
</dbReference>
<feature type="compositionally biased region" description="Low complexity" evidence="1">
    <location>
        <begin position="223"/>
        <end position="237"/>
    </location>
</feature>
<proteinExistence type="predicted"/>
<dbReference type="Gene3D" id="4.10.60.10">
    <property type="entry name" value="Zinc finger, CCHC-type"/>
    <property type="match status" value="1"/>
</dbReference>
<reference evidence="3 4" key="1">
    <citation type="journal article" date="2014" name="Nature">
        <title>An environmental bacterial taxon with a large and distinct metabolic repertoire.</title>
        <authorList>
            <person name="Wilson M.C."/>
            <person name="Mori T."/>
            <person name="Ruckert C."/>
            <person name="Uria A.R."/>
            <person name="Helf M.J."/>
            <person name="Takada K."/>
            <person name="Gernert C."/>
            <person name="Steffens U.A."/>
            <person name="Heycke N."/>
            <person name="Schmitt S."/>
            <person name="Rinke C."/>
            <person name="Helfrich E.J."/>
            <person name="Brachmann A.O."/>
            <person name="Gurgui C."/>
            <person name="Wakimoto T."/>
            <person name="Kracht M."/>
            <person name="Crusemann M."/>
            <person name="Hentschel U."/>
            <person name="Abe I."/>
            <person name="Matsunaga S."/>
            <person name="Kalinowski J."/>
            <person name="Takeyama H."/>
            <person name="Piel J."/>
        </authorList>
    </citation>
    <scope>NUCLEOTIDE SEQUENCE [LARGE SCALE GENOMIC DNA]</scope>
    <source>
        <strain evidence="4">TSY2</strain>
    </source>
</reference>
<dbReference type="InterPro" id="IPR001878">
    <property type="entry name" value="Znf_CCHC"/>
</dbReference>
<feature type="region of interest" description="Disordered" evidence="1">
    <location>
        <begin position="222"/>
        <end position="249"/>
    </location>
</feature>
<dbReference type="HOGENOM" id="CLU_958728_0_0_7"/>
<evidence type="ECO:0000259" key="2">
    <source>
        <dbReference type="PROSITE" id="PS50158"/>
    </source>
</evidence>
<dbReference type="PANTHER" id="PTHR33223:SF6">
    <property type="entry name" value="CCHC-TYPE DOMAIN-CONTAINING PROTEIN"/>
    <property type="match status" value="1"/>
</dbReference>
<dbReference type="Proteomes" id="UP000019140">
    <property type="component" value="Unassembled WGS sequence"/>
</dbReference>
<feature type="domain" description="CCHC-type" evidence="2">
    <location>
        <begin position="258"/>
        <end position="272"/>
    </location>
</feature>
<evidence type="ECO:0000256" key="1">
    <source>
        <dbReference type="SAM" id="MobiDB-lite"/>
    </source>
</evidence>
<accession>W4LMS4</accession>
<organism evidence="3 4">
    <name type="scientific">Candidatus Entotheonella gemina</name>
    <dbReference type="NCBI Taxonomy" id="1429439"/>
    <lineage>
        <taxon>Bacteria</taxon>
        <taxon>Pseudomonadati</taxon>
        <taxon>Nitrospinota/Tectimicrobiota group</taxon>
        <taxon>Candidatus Tectimicrobiota</taxon>
        <taxon>Candidatus Entotheonellia</taxon>
        <taxon>Candidatus Entotheonellales</taxon>
        <taxon>Candidatus Entotheonellaceae</taxon>
        <taxon>Candidatus Entotheonella</taxon>
    </lineage>
</organism>
<dbReference type="SUPFAM" id="SSF57756">
    <property type="entry name" value="Retrovirus zinc finger-like domains"/>
    <property type="match status" value="1"/>
</dbReference>
<dbReference type="EMBL" id="AZHX01001864">
    <property type="protein sequence ID" value="ETW99204.1"/>
    <property type="molecule type" value="Genomic_DNA"/>
</dbReference>